<keyword evidence="3" id="KW-1185">Reference proteome</keyword>
<name>A0ABS8TM55_DATST</name>
<protein>
    <submittedName>
        <fullName evidence="2">Uncharacterized protein</fullName>
    </submittedName>
</protein>
<evidence type="ECO:0000256" key="1">
    <source>
        <dbReference type="SAM" id="SignalP"/>
    </source>
</evidence>
<sequence>MAPSTNSLILSLKVVLISIGVEVKPVLVNGSVVVVNHEDEDVNDGPDESDAIVISKTVVAPLPEIETVWTTSA</sequence>
<evidence type="ECO:0000313" key="2">
    <source>
        <dbReference type="EMBL" id="MCD7471979.1"/>
    </source>
</evidence>
<accession>A0ABS8TM55</accession>
<reference evidence="2 3" key="1">
    <citation type="journal article" date="2021" name="BMC Genomics">
        <title>Datura genome reveals duplications of psychoactive alkaloid biosynthetic genes and high mutation rate following tissue culture.</title>
        <authorList>
            <person name="Rajewski A."/>
            <person name="Carter-House D."/>
            <person name="Stajich J."/>
            <person name="Litt A."/>
        </authorList>
    </citation>
    <scope>NUCLEOTIDE SEQUENCE [LARGE SCALE GENOMIC DNA]</scope>
    <source>
        <strain evidence="2">AR-01</strain>
    </source>
</reference>
<keyword evidence="1" id="KW-0732">Signal</keyword>
<dbReference type="EMBL" id="JACEIK010001751">
    <property type="protein sequence ID" value="MCD7471979.1"/>
    <property type="molecule type" value="Genomic_DNA"/>
</dbReference>
<dbReference type="Proteomes" id="UP000823775">
    <property type="component" value="Unassembled WGS sequence"/>
</dbReference>
<feature type="signal peptide" evidence="1">
    <location>
        <begin position="1"/>
        <end position="23"/>
    </location>
</feature>
<evidence type="ECO:0000313" key="3">
    <source>
        <dbReference type="Proteomes" id="UP000823775"/>
    </source>
</evidence>
<organism evidence="2 3">
    <name type="scientific">Datura stramonium</name>
    <name type="common">Jimsonweed</name>
    <name type="synonym">Common thornapple</name>
    <dbReference type="NCBI Taxonomy" id="4076"/>
    <lineage>
        <taxon>Eukaryota</taxon>
        <taxon>Viridiplantae</taxon>
        <taxon>Streptophyta</taxon>
        <taxon>Embryophyta</taxon>
        <taxon>Tracheophyta</taxon>
        <taxon>Spermatophyta</taxon>
        <taxon>Magnoliopsida</taxon>
        <taxon>eudicotyledons</taxon>
        <taxon>Gunneridae</taxon>
        <taxon>Pentapetalae</taxon>
        <taxon>asterids</taxon>
        <taxon>lamiids</taxon>
        <taxon>Solanales</taxon>
        <taxon>Solanaceae</taxon>
        <taxon>Solanoideae</taxon>
        <taxon>Datureae</taxon>
        <taxon>Datura</taxon>
    </lineage>
</organism>
<proteinExistence type="predicted"/>
<comment type="caution">
    <text evidence="2">The sequence shown here is derived from an EMBL/GenBank/DDBJ whole genome shotgun (WGS) entry which is preliminary data.</text>
</comment>
<gene>
    <name evidence="2" type="ORF">HAX54_012799</name>
</gene>
<feature type="chain" id="PRO_5045404612" evidence="1">
    <location>
        <begin position="24"/>
        <end position="73"/>
    </location>
</feature>